<accession>A0A1I8GSW3</accession>
<evidence type="ECO:0000313" key="14">
    <source>
        <dbReference type="WBParaSite" id="maker-uti_cns_0002976-snap-gene-0.8-mRNA-1"/>
    </source>
</evidence>
<keyword evidence="2" id="KW-0140">cGMP</keyword>
<evidence type="ECO:0000259" key="12">
    <source>
        <dbReference type="PROSITE" id="PS51845"/>
    </source>
</evidence>
<feature type="coiled-coil region" evidence="11">
    <location>
        <begin position="469"/>
        <end position="503"/>
    </location>
</feature>
<keyword evidence="3 9" id="KW-0479">Metal-binding</keyword>
<feature type="active site" description="Proton donor" evidence="7">
    <location>
        <position position="244"/>
    </location>
</feature>
<reference evidence="14" key="1">
    <citation type="submission" date="2016-11" db="UniProtKB">
        <authorList>
            <consortium name="WormBaseParasite"/>
        </authorList>
    </citation>
    <scope>IDENTIFICATION</scope>
</reference>
<organism evidence="13 14">
    <name type="scientific">Macrostomum lignano</name>
    <dbReference type="NCBI Taxonomy" id="282301"/>
    <lineage>
        <taxon>Eukaryota</taxon>
        <taxon>Metazoa</taxon>
        <taxon>Spiralia</taxon>
        <taxon>Lophotrochozoa</taxon>
        <taxon>Platyhelminthes</taxon>
        <taxon>Rhabditophora</taxon>
        <taxon>Macrostomorpha</taxon>
        <taxon>Macrostomida</taxon>
        <taxon>Macrostomidae</taxon>
        <taxon>Macrostomum</taxon>
    </lineage>
</organism>
<keyword evidence="11" id="KW-0175">Coiled coil</keyword>
<comment type="pathway">
    <text evidence="5">Purine metabolism; 3',5'-cyclic GMP degradation; GMP from 3',5'-cyclic GMP: step 1/1.</text>
</comment>
<feature type="binding site" evidence="9">
    <location>
        <position position="248"/>
    </location>
    <ligand>
        <name>Zn(2+)</name>
        <dbReference type="ChEBI" id="CHEBI:29105"/>
        <label>1</label>
    </ligand>
</feature>
<evidence type="ECO:0000256" key="1">
    <source>
        <dbReference type="ARBA" id="ARBA00000583"/>
    </source>
</evidence>
<comment type="catalytic activity">
    <reaction evidence="1">
        <text>3',5'-cyclic GMP + H2O = GMP + H(+)</text>
        <dbReference type="Rhea" id="RHEA:16957"/>
        <dbReference type="ChEBI" id="CHEBI:15377"/>
        <dbReference type="ChEBI" id="CHEBI:15378"/>
        <dbReference type="ChEBI" id="CHEBI:57746"/>
        <dbReference type="ChEBI" id="CHEBI:58115"/>
        <dbReference type="EC" id="3.1.4.35"/>
    </reaction>
</comment>
<dbReference type="GO" id="GO:0047555">
    <property type="term" value="F:3',5'-cyclic-GMP phosphodiesterase activity"/>
    <property type="evidence" value="ECO:0007669"/>
    <property type="project" value="UniProtKB-EC"/>
</dbReference>
<dbReference type="Proteomes" id="UP000095280">
    <property type="component" value="Unplaced"/>
</dbReference>
<evidence type="ECO:0000256" key="3">
    <source>
        <dbReference type="ARBA" id="ARBA00022723"/>
    </source>
</evidence>
<feature type="binding site" evidence="9">
    <location>
        <position position="395"/>
    </location>
    <ligand>
        <name>Zn(2+)</name>
        <dbReference type="ChEBI" id="CHEBI:29105"/>
        <label>1</label>
    </ligand>
</feature>
<feature type="binding site" evidence="8">
    <location>
        <begin position="244"/>
        <end position="248"/>
    </location>
    <ligand>
        <name>AMP</name>
        <dbReference type="ChEBI" id="CHEBI:456215"/>
    </ligand>
</feature>
<dbReference type="SUPFAM" id="SSF109604">
    <property type="entry name" value="HD-domain/PDEase-like"/>
    <property type="match status" value="1"/>
</dbReference>
<name>A0A1I8GSW3_9PLAT</name>
<feature type="binding site" evidence="9">
    <location>
        <position position="285"/>
    </location>
    <ligand>
        <name>Zn(2+)</name>
        <dbReference type="ChEBI" id="CHEBI:29105"/>
        <label>1</label>
    </ligand>
</feature>
<dbReference type="FunFam" id="1.10.1300.10:FF:000006">
    <property type="entry name" value="Phosphodiesterase 9A"/>
    <property type="match status" value="1"/>
</dbReference>
<evidence type="ECO:0000256" key="9">
    <source>
        <dbReference type="PIRSR" id="PIRSR623088-3"/>
    </source>
</evidence>
<dbReference type="InterPro" id="IPR003607">
    <property type="entry name" value="HD/PDEase_dom"/>
</dbReference>
<dbReference type="EC" id="3.1.4.-" evidence="10"/>
<dbReference type="PROSITE" id="PS00126">
    <property type="entry name" value="PDEASE_I_1"/>
    <property type="match status" value="1"/>
</dbReference>
<feature type="domain" description="PDEase" evidence="12">
    <location>
        <begin position="168"/>
        <end position="490"/>
    </location>
</feature>
<proteinExistence type="inferred from homology"/>
<evidence type="ECO:0000256" key="6">
    <source>
        <dbReference type="ARBA" id="ARBA00061167"/>
    </source>
</evidence>
<keyword evidence="13" id="KW-1185">Reference proteome</keyword>
<sequence>ILFSPHSSSQDIHDLICQVAQVRRASKISLKSRNGCHVPIVPSMPQNSVDSPYTVSVTKPADTESEVQALTAVLSKVGEQFNRAFKMENFRTELDKRLNMIEKRLEAESLKLVEIEKCKKDISEVRDQVWQHGRKINQSPSKNLPYKDICLTTPLFISNLENIAHQIHTDHFNVVLQYILTQETVEYLKKPTFDIWHWEPNEMLSLMEHMYHELGLMQEFNINPVTLKRWLLCIQVNYRNNPFHNFRHCFCVCQMMYGMIHLTGLNNQLPKEDLGILITAAICHDLDHPGYNNTYQINARTELAIRYNDISPLENHHCAVAFQILNNPETNIFANVDKDTFQRIRKGMTMLILATDMARHGEILENFKKRIEEGFDFAKKEHTDTLKMVLIKCCDISNEVRPLEVSEPWVDCLLEEYFNQSDREKIEGLPVAPFMDREKVTKPTAQIGFIRFVLIPMFEAVAKIFPPITESLVRQLKSSLQKYEALKEEEEKRRKAVQDQQQQGKAT</sequence>
<dbReference type="InterPro" id="IPR023088">
    <property type="entry name" value="PDEase"/>
</dbReference>
<evidence type="ECO:0000256" key="10">
    <source>
        <dbReference type="RuleBase" id="RU363067"/>
    </source>
</evidence>
<dbReference type="PANTHER" id="PTHR11347">
    <property type="entry name" value="CYCLIC NUCLEOTIDE PHOSPHODIESTERASE"/>
    <property type="match status" value="1"/>
</dbReference>
<dbReference type="GO" id="GO:0007165">
    <property type="term" value="P:signal transduction"/>
    <property type="evidence" value="ECO:0007669"/>
    <property type="project" value="InterPro"/>
</dbReference>
<feature type="binding site" evidence="8">
    <location>
        <position position="395"/>
    </location>
    <ligand>
        <name>AMP</name>
        <dbReference type="ChEBI" id="CHEBI:456215"/>
    </ligand>
</feature>
<comment type="similarity">
    <text evidence="6">Belongs to the cyclic nucleotide phosphodiesterase family. PDE9 subfamily.</text>
</comment>
<dbReference type="PRINTS" id="PR00387">
    <property type="entry name" value="PDIESTERASE1"/>
</dbReference>
<feature type="binding site" evidence="8">
    <location>
        <position position="285"/>
    </location>
    <ligand>
        <name>AMP</name>
        <dbReference type="ChEBI" id="CHEBI:456215"/>
    </ligand>
</feature>
<feature type="binding site" evidence="9">
    <location>
        <position position="284"/>
    </location>
    <ligand>
        <name>Zn(2+)</name>
        <dbReference type="ChEBI" id="CHEBI:29105"/>
        <label>1</label>
    </ligand>
</feature>
<dbReference type="GO" id="GO:0046872">
    <property type="term" value="F:metal ion binding"/>
    <property type="evidence" value="ECO:0007669"/>
    <property type="project" value="UniProtKB-KW"/>
</dbReference>
<dbReference type="SMART" id="SM00471">
    <property type="entry name" value="HDc"/>
    <property type="match status" value="1"/>
</dbReference>
<dbReference type="InterPro" id="IPR023174">
    <property type="entry name" value="PDEase_CS"/>
</dbReference>
<dbReference type="CDD" id="cd00077">
    <property type="entry name" value="HDc"/>
    <property type="match status" value="1"/>
</dbReference>
<evidence type="ECO:0000313" key="13">
    <source>
        <dbReference type="Proteomes" id="UP000095280"/>
    </source>
</evidence>
<feature type="binding site" evidence="8">
    <location>
        <position position="446"/>
    </location>
    <ligand>
        <name>AMP</name>
        <dbReference type="ChEBI" id="CHEBI:456215"/>
    </ligand>
</feature>
<evidence type="ECO:0000256" key="11">
    <source>
        <dbReference type="SAM" id="Coils"/>
    </source>
</evidence>
<evidence type="ECO:0000256" key="8">
    <source>
        <dbReference type="PIRSR" id="PIRSR623088-2"/>
    </source>
</evidence>
<evidence type="ECO:0000256" key="4">
    <source>
        <dbReference type="ARBA" id="ARBA00022801"/>
    </source>
</evidence>
<dbReference type="PROSITE" id="PS51845">
    <property type="entry name" value="PDEASE_I_2"/>
    <property type="match status" value="1"/>
</dbReference>
<evidence type="ECO:0000256" key="2">
    <source>
        <dbReference type="ARBA" id="ARBA00022535"/>
    </source>
</evidence>
<protein>
    <recommendedName>
        <fullName evidence="10">Phosphodiesterase</fullName>
        <ecNumber evidence="10">3.1.4.-</ecNumber>
    </recommendedName>
</protein>
<dbReference type="InterPro" id="IPR036971">
    <property type="entry name" value="PDEase_catalytic_dom_sf"/>
</dbReference>
<feature type="binding site" evidence="9">
    <location>
        <position position="285"/>
    </location>
    <ligand>
        <name>Zn(2+)</name>
        <dbReference type="ChEBI" id="CHEBI:29105"/>
        <label>2</label>
    </ligand>
</feature>
<comment type="cofactor">
    <cofactor evidence="10">
        <name>a divalent metal cation</name>
        <dbReference type="ChEBI" id="CHEBI:60240"/>
    </cofactor>
    <text evidence="10">Binds 2 divalent metal cations per subunit. Site 1 may preferentially bind zinc ions, while site 2 has a preference for magnesium and/or manganese ions.</text>
</comment>
<dbReference type="InterPro" id="IPR002073">
    <property type="entry name" value="PDEase_catalytic_dom"/>
</dbReference>
<dbReference type="WBParaSite" id="maker-uti_cns_0002976-snap-gene-0.8-mRNA-1">
    <property type="protein sequence ID" value="maker-uti_cns_0002976-snap-gene-0.8-mRNA-1"/>
    <property type="gene ID" value="maker-uti_cns_0002976-snap-gene-0.8"/>
</dbReference>
<dbReference type="AlphaFoldDB" id="A0A1I8GSW3"/>
<dbReference type="Gene3D" id="1.10.1300.10">
    <property type="entry name" value="3'5'-cyclic nucleotide phosphodiesterase, catalytic domain"/>
    <property type="match status" value="1"/>
</dbReference>
<evidence type="ECO:0000256" key="5">
    <source>
        <dbReference type="ARBA" id="ARBA00037913"/>
    </source>
</evidence>
<keyword evidence="4 10" id="KW-0378">Hydrolase</keyword>
<dbReference type="Pfam" id="PF00233">
    <property type="entry name" value="PDEase_I"/>
    <property type="match status" value="1"/>
</dbReference>
<evidence type="ECO:0000256" key="7">
    <source>
        <dbReference type="PIRSR" id="PIRSR623088-1"/>
    </source>
</evidence>